<protein>
    <submittedName>
        <fullName evidence="1">Uncharacterized protein</fullName>
    </submittedName>
</protein>
<sequence length="460" mass="52009">MRFYLISYHGALMARTADRTGITHLSVGQIRDREELVSVDLDPDTFRQPFVDFIEQKASLPTEADVKFLGPCEIYPYPASRTVAIARNGSFASAPPGGTVEINRTEVKDWEHFLPCSDEDLDFLQRLLAEQWIVKSTRSLINPETITFGEKFNLHIGHLAIPLNYNLPFDQKHAPFRFTVLSEGWKVNEILLFKPMIYYLAFGEDNVFQQLSLSLVSLGAVGHYKGQVWVYSDRDLASIRAEMPWVPRDRFTVKPLRPNDWVGFVAGKYCILEDDDAHHYQPVIYMDPDIIYNADIQAMLIAMAVSDKLTAPIEVFSGLEHAPSVGATLLQLDHELPRFASGFNCGTIGIPNIPSQLHHLKLIRRVICNILGQRGRSALQWVDQEAANYVSYKIAHFETHEVSKYVRWGFEGPQIPIGPLTGLVHFWGVARAGRPQVMRDYLDRVLRHHSLPAADAGKTG</sequence>
<dbReference type="Proteomes" id="UP000721844">
    <property type="component" value="Unassembled WGS sequence"/>
</dbReference>
<accession>A0A963Z6K5</accession>
<name>A0A963Z6K5_9PROT</name>
<organism evidence="1 2">
    <name type="scientific">Acidisoma cellulosilyticum</name>
    <dbReference type="NCBI Taxonomy" id="2802395"/>
    <lineage>
        <taxon>Bacteria</taxon>
        <taxon>Pseudomonadati</taxon>
        <taxon>Pseudomonadota</taxon>
        <taxon>Alphaproteobacteria</taxon>
        <taxon>Acetobacterales</taxon>
        <taxon>Acidocellaceae</taxon>
        <taxon>Acidisoma</taxon>
    </lineage>
</organism>
<reference evidence="1 2" key="1">
    <citation type="journal article" date="2021" name="Microorganisms">
        <title>Acidisoma silvae sp. nov. and Acidisomacellulosilytica sp. nov., Two Acidophilic Bacteria Isolated from Decaying Wood, Hydrolyzing Cellulose and Producing Poly-3-hydroxybutyrate.</title>
        <authorList>
            <person name="Mieszkin S."/>
            <person name="Pouder E."/>
            <person name="Uroz S."/>
            <person name="Simon-Colin C."/>
            <person name="Alain K."/>
        </authorList>
    </citation>
    <scope>NUCLEOTIDE SEQUENCE [LARGE SCALE GENOMIC DNA]</scope>
    <source>
        <strain evidence="1 2">HW T5.17</strain>
    </source>
</reference>
<dbReference type="EMBL" id="JAESVA010000013">
    <property type="protein sequence ID" value="MCB8883464.1"/>
    <property type="molecule type" value="Genomic_DNA"/>
</dbReference>
<dbReference type="AlphaFoldDB" id="A0A963Z6K5"/>
<gene>
    <name evidence="1" type="ORF">ACELLULO517_24665</name>
</gene>
<proteinExistence type="predicted"/>
<comment type="caution">
    <text evidence="1">The sequence shown here is derived from an EMBL/GenBank/DDBJ whole genome shotgun (WGS) entry which is preliminary data.</text>
</comment>
<dbReference type="SUPFAM" id="SSF53448">
    <property type="entry name" value="Nucleotide-diphospho-sugar transferases"/>
    <property type="match status" value="1"/>
</dbReference>
<dbReference type="RefSeq" id="WP_227310117.1">
    <property type="nucleotide sequence ID" value="NZ_JAESVA010000013.1"/>
</dbReference>
<evidence type="ECO:0000313" key="1">
    <source>
        <dbReference type="EMBL" id="MCB8883464.1"/>
    </source>
</evidence>
<keyword evidence="2" id="KW-1185">Reference proteome</keyword>
<dbReference type="InterPro" id="IPR029044">
    <property type="entry name" value="Nucleotide-diphossugar_trans"/>
</dbReference>
<evidence type="ECO:0000313" key="2">
    <source>
        <dbReference type="Proteomes" id="UP000721844"/>
    </source>
</evidence>